<dbReference type="Proteomes" id="UP000826212">
    <property type="component" value="Chromosome"/>
</dbReference>
<accession>A0AC61NGA1</accession>
<proteinExistence type="predicted"/>
<evidence type="ECO:0000313" key="1">
    <source>
        <dbReference type="EMBL" id="QZE14668.1"/>
    </source>
</evidence>
<protein>
    <submittedName>
        <fullName evidence="1">Uncharacterized protein</fullName>
    </submittedName>
</protein>
<reference evidence="1" key="1">
    <citation type="submission" date="2021-08" db="EMBL/GenBank/DDBJ databases">
        <title>Novel anaerobic bacterium isolated from sea squirt in East Sea, Republic of Korea.</title>
        <authorList>
            <person name="Nguyen T.H."/>
            <person name="Li Z."/>
            <person name="Lee Y.-J."/>
            <person name="Ko J."/>
            <person name="Kim S.-G."/>
        </authorList>
    </citation>
    <scope>NUCLEOTIDE SEQUENCE</scope>
    <source>
        <strain evidence="1">KCTC 25031</strain>
    </source>
</reference>
<sequence length="191" mass="22408">MAKNENKKILHEEHHHIEIPHHERLHLDQMFLKKPIYTVSLIIGIILLTLEIILAHITFIPLILRVLLFLLPSMFILMLIRDKVHKHVNTKKEKWIHLGMLYIGIGALIMSLFTGINYFFREKTIQTKRVTIVHKKVDTIDEHSLKLVTIEYQGVEKELLVKSDRIYQSNTLEIKIQNGLLGYAVLKSHEK</sequence>
<organism evidence="1 2">
    <name type="scientific">Halosquirtibacter laminarini</name>
    <dbReference type="NCBI Taxonomy" id="3374600"/>
    <lineage>
        <taxon>Bacteria</taxon>
        <taxon>Pseudomonadati</taxon>
        <taxon>Bacteroidota</taxon>
        <taxon>Bacteroidia</taxon>
        <taxon>Marinilabiliales</taxon>
        <taxon>Prolixibacteraceae</taxon>
        <taxon>Halosquirtibacter</taxon>
    </lineage>
</organism>
<name>A0AC61NGA1_9BACT</name>
<evidence type="ECO:0000313" key="2">
    <source>
        <dbReference type="Proteomes" id="UP000826212"/>
    </source>
</evidence>
<gene>
    <name evidence="1" type="ORF">K4L44_01995</name>
</gene>
<dbReference type="EMBL" id="CP081303">
    <property type="protein sequence ID" value="QZE14668.1"/>
    <property type="molecule type" value="Genomic_DNA"/>
</dbReference>
<keyword evidence="2" id="KW-1185">Reference proteome</keyword>